<keyword evidence="3" id="KW-0418">Kinase</keyword>
<evidence type="ECO:0000256" key="1">
    <source>
        <dbReference type="SAM" id="Phobius"/>
    </source>
</evidence>
<gene>
    <name evidence="3" type="ORF">C7C56_012065</name>
</gene>
<keyword evidence="4" id="KW-1185">Reference proteome</keyword>
<evidence type="ECO:0000313" key="4">
    <source>
        <dbReference type="Proteomes" id="UP000241421"/>
    </source>
</evidence>
<dbReference type="InterPro" id="IPR036890">
    <property type="entry name" value="HATPase_C_sf"/>
</dbReference>
<sequence length="352" mass="39978">MNPSKRTALVFGLSWLLFWTLMVCVAIQDYLRDHGQHLWQPVLWETSSLLTGTALLLLQRHFTRSHDALLATPWRWFARQALWLPMYWVAFVPLAFGMRHGVYALAGQVYQHEPWLDTFVYESLKISVFVGLLIVIRFGVLSYRELLEEKLRVEQSNSLLRQAQLQRLTQQMQPHFLFNALNTISSLMHSDVERADATLIELADVLRTTLELGELHEAPLATEIRLARAYARVMAERYRDRVAIDWRIDDSALACAVPVISVQPLLENIFKHTVERRSERTNIVISASCRAGSLLVRLDDDSGTLAGDEEPGIGLRNVRARIAFLHGAGATLELSQLLPAGVRAEMRLPCAC</sequence>
<feature type="transmembrane region" description="Helical" evidence="1">
    <location>
        <begin position="81"/>
        <end position="106"/>
    </location>
</feature>
<reference evidence="3 4" key="1">
    <citation type="submission" date="2018-04" db="EMBL/GenBank/DDBJ databases">
        <title>Massilia violaceinigra sp. nov., a novel purple-pigmented bacterium isolated from Tianshan glacier, Xinjiang, China.</title>
        <authorList>
            <person name="Wang H."/>
        </authorList>
    </citation>
    <scope>NUCLEOTIDE SEQUENCE [LARGE SCALE GENOMIC DNA]</scope>
    <source>
        <strain evidence="3 4">B448-2</strain>
    </source>
</reference>
<dbReference type="InterPro" id="IPR050640">
    <property type="entry name" value="Bact_2-comp_sensor_kinase"/>
</dbReference>
<keyword evidence="1" id="KW-0812">Transmembrane</keyword>
<feature type="transmembrane region" description="Helical" evidence="1">
    <location>
        <begin position="42"/>
        <end position="60"/>
    </location>
</feature>
<dbReference type="Gene3D" id="3.30.565.10">
    <property type="entry name" value="Histidine kinase-like ATPase, C-terminal domain"/>
    <property type="match status" value="1"/>
</dbReference>
<accession>A0A2U2HLC9</accession>
<dbReference type="AlphaFoldDB" id="A0A2U2HLC9"/>
<protein>
    <submittedName>
        <fullName evidence="3">Sensor histidine kinase</fullName>
    </submittedName>
</protein>
<dbReference type="OrthoDB" id="2514702at2"/>
<proteinExistence type="predicted"/>
<dbReference type="PANTHER" id="PTHR34220:SF9">
    <property type="entry name" value="SIGNAL TRANSDUCTION HISTIDINE KINASE INTERNAL REGION DOMAIN-CONTAINING PROTEIN"/>
    <property type="match status" value="1"/>
</dbReference>
<feature type="transmembrane region" description="Helical" evidence="1">
    <location>
        <begin position="126"/>
        <end position="143"/>
    </location>
</feature>
<keyword evidence="1" id="KW-0472">Membrane</keyword>
<dbReference type="InterPro" id="IPR010559">
    <property type="entry name" value="Sig_transdc_His_kin_internal"/>
</dbReference>
<evidence type="ECO:0000259" key="2">
    <source>
        <dbReference type="Pfam" id="PF06580"/>
    </source>
</evidence>
<feature type="domain" description="Signal transduction histidine kinase internal region" evidence="2">
    <location>
        <begin position="163"/>
        <end position="241"/>
    </location>
</feature>
<dbReference type="Pfam" id="PF06580">
    <property type="entry name" value="His_kinase"/>
    <property type="match status" value="1"/>
</dbReference>
<dbReference type="GO" id="GO:0016020">
    <property type="term" value="C:membrane"/>
    <property type="evidence" value="ECO:0007669"/>
    <property type="project" value="InterPro"/>
</dbReference>
<name>A0A2U2HLC9_9BURK</name>
<dbReference type="SUPFAM" id="SSF55874">
    <property type="entry name" value="ATPase domain of HSP90 chaperone/DNA topoisomerase II/histidine kinase"/>
    <property type="match status" value="1"/>
</dbReference>
<evidence type="ECO:0000313" key="3">
    <source>
        <dbReference type="EMBL" id="PWF48293.1"/>
    </source>
</evidence>
<dbReference type="EMBL" id="PXWF02000202">
    <property type="protein sequence ID" value="PWF48293.1"/>
    <property type="molecule type" value="Genomic_DNA"/>
</dbReference>
<dbReference type="PANTHER" id="PTHR34220">
    <property type="entry name" value="SENSOR HISTIDINE KINASE YPDA"/>
    <property type="match status" value="1"/>
</dbReference>
<dbReference type="GO" id="GO:0000155">
    <property type="term" value="F:phosphorelay sensor kinase activity"/>
    <property type="evidence" value="ECO:0007669"/>
    <property type="project" value="InterPro"/>
</dbReference>
<dbReference type="Proteomes" id="UP000241421">
    <property type="component" value="Unassembled WGS sequence"/>
</dbReference>
<organism evidence="3 4">
    <name type="scientific">Massilia glaciei</name>
    <dbReference type="NCBI Taxonomy" id="1524097"/>
    <lineage>
        <taxon>Bacteria</taxon>
        <taxon>Pseudomonadati</taxon>
        <taxon>Pseudomonadota</taxon>
        <taxon>Betaproteobacteria</taxon>
        <taxon>Burkholderiales</taxon>
        <taxon>Oxalobacteraceae</taxon>
        <taxon>Telluria group</taxon>
        <taxon>Massilia</taxon>
    </lineage>
</organism>
<comment type="caution">
    <text evidence="3">The sequence shown here is derived from an EMBL/GenBank/DDBJ whole genome shotgun (WGS) entry which is preliminary data.</text>
</comment>
<keyword evidence="1" id="KW-1133">Transmembrane helix</keyword>
<keyword evidence="3" id="KW-0808">Transferase</keyword>